<keyword evidence="2" id="KW-1185">Reference proteome</keyword>
<protein>
    <submittedName>
        <fullName evidence="1">Uncharacterized protein</fullName>
    </submittedName>
</protein>
<reference evidence="1" key="1">
    <citation type="submission" date="2013-04" db="EMBL/GenBank/DDBJ databases">
        <authorList>
            <person name="Qu J."/>
            <person name="Murali S.C."/>
            <person name="Bandaranaike D."/>
            <person name="Bellair M."/>
            <person name="Blankenburg K."/>
            <person name="Chao H."/>
            <person name="Dinh H."/>
            <person name="Doddapaneni H."/>
            <person name="Downs B."/>
            <person name="Dugan-Rocha S."/>
            <person name="Elkadiri S."/>
            <person name="Gnanaolivu R.D."/>
            <person name="Hernandez B."/>
            <person name="Javaid M."/>
            <person name="Jayaseelan J.C."/>
            <person name="Lee S."/>
            <person name="Li M."/>
            <person name="Ming W."/>
            <person name="Munidasa M."/>
            <person name="Muniz J."/>
            <person name="Nguyen L."/>
            <person name="Ongeri F."/>
            <person name="Osuji N."/>
            <person name="Pu L.-L."/>
            <person name="Puazo M."/>
            <person name="Qu C."/>
            <person name="Quiroz J."/>
            <person name="Raj R."/>
            <person name="Weissenberger G."/>
            <person name="Xin Y."/>
            <person name="Zou X."/>
            <person name="Han Y."/>
            <person name="Richards S."/>
            <person name="Worley K."/>
            <person name="Muzny D."/>
            <person name="Gibbs R."/>
        </authorList>
    </citation>
    <scope>NUCLEOTIDE SEQUENCE</scope>
    <source>
        <strain evidence="1">Sampled in the wild</strain>
    </source>
</reference>
<dbReference type="AlphaFoldDB" id="A0A8K0KRF9"/>
<feature type="non-terminal residue" evidence="1">
    <location>
        <position position="1"/>
    </location>
</feature>
<sequence>RHISFILKIKSINTLFNGKDRKVVSNYRLKSLLAGFSKLLERLMHSRLIKYLFSNSIFILQQLHLKKACDLVKHEILLAKLYMNDIPDLAYYWFKFHLKNRFQKVIIQLT</sequence>
<evidence type="ECO:0000313" key="1">
    <source>
        <dbReference type="EMBL" id="KAG8236938.1"/>
    </source>
</evidence>
<organism evidence="1 2">
    <name type="scientific">Ladona fulva</name>
    <name type="common">Scarce chaser dragonfly</name>
    <name type="synonym">Libellula fulva</name>
    <dbReference type="NCBI Taxonomy" id="123851"/>
    <lineage>
        <taxon>Eukaryota</taxon>
        <taxon>Metazoa</taxon>
        <taxon>Ecdysozoa</taxon>
        <taxon>Arthropoda</taxon>
        <taxon>Hexapoda</taxon>
        <taxon>Insecta</taxon>
        <taxon>Pterygota</taxon>
        <taxon>Palaeoptera</taxon>
        <taxon>Odonata</taxon>
        <taxon>Epiprocta</taxon>
        <taxon>Anisoptera</taxon>
        <taxon>Libelluloidea</taxon>
        <taxon>Libellulidae</taxon>
        <taxon>Ladona</taxon>
    </lineage>
</organism>
<reference evidence="1" key="2">
    <citation type="submission" date="2017-10" db="EMBL/GenBank/DDBJ databases">
        <title>Ladona fulva Genome sequencing and assembly.</title>
        <authorList>
            <person name="Murali S."/>
            <person name="Richards S."/>
            <person name="Bandaranaike D."/>
            <person name="Bellair M."/>
            <person name="Blankenburg K."/>
            <person name="Chao H."/>
            <person name="Dinh H."/>
            <person name="Doddapaneni H."/>
            <person name="Dugan-Rocha S."/>
            <person name="Elkadiri S."/>
            <person name="Gnanaolivu R."/>
            <person name="Hernandez B."/>
            <person name="Skinner E."/>
            <person name="Javaid M."/>
            <person name="Lee S."/>
            <person name="Li M."/>
            <person name="Ming W."/>
            <person name="Munidasa M."/>
            <person name="Muniz J."/>
            <person name="Nguyen L."/>
            <person name="Hughes D."/>
            <person name="Osuji N."/>
            <person name="Pu L.-L."/>
            <person name="Puazo M."/>
            <person name="Qu C."/>
            <person name="Quiroz J."/>
            <person name="Raj R."/>
            <person name="Weissenberger G."/>
            <person name="Xin Y."/>
            <person name="Zou X."/>
            <person name="Han Y."/>
            <person name="Worley K."/>
            <person name="Muzny D."/>
            <person name="Gibbs R."/>
        </authorList>
    </citation>
    <scope>NUCLEOTIDE SEQUENCE</scope>
    <source>
        <strain evidence="1">Sampled in the wild</strain>
    </source>
</reference>
<comment type="caution">
    <text evidence="1">The sequence shown here is derived from an EMBL/GenBank/DDBJ whole genome shotgun (WGS) entry which is preliminary data.</text>
</comment>
<name>A0A8K0KRF9_LADFU</name>
<dbReference type="EMBL" id="KZ309096">
    <property type="protein sequence ID" value="KAG8236938.1"/>
    <property type="molecule type" value="Genomic_DNA"/>
</dbReference>
<accession>A0A8K0KRF9</accession>
<evidence type="ECO:0000313" key="2">
    <source>
        <dbReference type="Proteomes" id="UP000792457"/>
    </source>
</evidence>
<dbReference type="OrthoDB" id="445826at2759"/>
<dbReference type="Proteomes" id="UP000792457">
    <property type="component" value="Unassembled WGS sequence"/>
</dbReference>
<proteinExistence type="predicted"/>
<gene>
    <name evidence="1" type="ORF">J437_LFUL016955</name>
</gene>